<sequence length="543" mass="64811">MIDPQLMEKWKTELFQDQALNKLFDQDLTLEEFVLLILKNYNMVQLGDIFQKLTSINQSISMQLDHYIKNNYELLIEDLKDKSQLCDNEVIIEALKKIKFIQQRIQDNYVTKYNKIIKLMPIKQNSEIALQMCKQLQQFSVQLKLLRSLAQQQNNSINITDAQRVANALFEIDRLQIKQFQYYKNNQTYIKQVEETLQIKVTRKFEDSLSAKSVPDLTQCLGIFYSLGRLPEILELKCNQVLKQISEQYKILFSNSKSFLPDYRNQIKNELNQMILIWLIYQAMNQTDQYHLITYQEELKDQFPHLFLMVWKKYTDVLQQSIQIIIDNKQKYESTYNNLVHFYPIIKDIYYDQLIMFSEQILIFPSSILLSLNQNELLEQLMSSLNVLKPLHQMQFILLLKEQITNLANDVYVQEKGQTYIEKALNTMTSFIDFVKLEFEQIKYDGQSFKFMSQKLLHEYNSLVESFQGMNYTNECLAILSVSMPYFWKQLLDHPLNHELEMSELYVKKEGFKQIDQNLQILFDQYFQRRKITQDLINALQKN</sequence>
<evidence type="ECO:0000313" key="2">
    <source>
        <dbReference type="Proteomes" id="UP000692954"/>
    </source>
</evidence>
<dbReference type="AlphaFoldDB" id="A0A8S1QZ23"/>
<dbReference type="Proteomes" id="UP000692954">
    <property type="component" value="Unassembled WGS sequence"/>
</dbReference>
<proteinExistence type="predicted"/>
<gene>
    <name evidence="1" type="ORF">PSON_ATCC_30995.1.T1250100</name>
</gene>
<name>A0A8S1QZ23_9CILI</name>
<accession>A0A8S1QZ23</accession>
<protein>
    <submittedName>
        <fullName evidence="1">Uncharacterized protein</fullName>
    </submittedName>
</protein>
<organism evidence="1 2">
    <name type="scientific">Paramecium sonneborni</name>
    <dbReference type="NCBI Taxonomy" id="65129"/>
    <lineage>
        <taxon>Eukaryota</taxon>
        <taxon>Sar</taxon>
        <taxon>Alveolata</taxon>
        <taxon>Ciliophora</taxon>
        <taxon>Intramacronucleata</taxon>
        <taxon>Oligohymenophorea</taxon>
        <taxon>Peniculida</taxon>
        <taxon>Parameciidae</taxon>
        <taxon>Paramecium</taxon>
    </lineage>
</organism>
<comment type="caution">
    <text evidence="1">The sequence shown here is derived from an EMBL/GenBank/DDBJ whole genome shotgun (WGS) entry which is preliminary data.</text>
</comment>
<dbReference type="EMBL" id="CAJJDN010000125">
    <property type="protein sequence ID" value="CAD8120284.1"/>
    <property type="molecule type" value="Genomic_DNA"/>
</dbReference>
<reference evidence="1" key="1">
    <citation type="submission" date="2021-01" db="EMBL/GenBank/DDBJ databases">
        <authorList>
            <consortium name="Genoscope - CEA"/>
            <person name="William W."/>
        </authorList>
    </citation>
    <scope>NUCLEOTIDE SEQUENCE</scope>
</reference>
<evidence type="ECO:0000313" key="1">
    <source>
        <dbReference type="EMBL" id="CAD8120284.1"/>
    </source>
</evidence>
<keyword evidence="2" id="KW-1185">Reference proteome</keyword>
<dbReference type="OrthoDB" id="289738at2759"/>